<dbReference type="EMBL" id="JACVVK020000268">
    <property type="protein sequence ID" value="KAK7481062.1"/>
    <property type="molecule type" value="Genomic_DNA"/>
</dbReference>
<feature type="region of interest" description="Disordered" evidence="1">
    <location>
        <begin position="345"/>
        <end position="382"/>
    </location>
</feature>
<name>A0ABD0K1V0_9CAEN</name>
<accession>A0ABD0K1V0</accession>
<feature type="compositionally biased region" description="Basic and acidic residues" evidence="1">
    <location>
        <begin position="440"/>
        <end position="459"/>
    </location>
</feature>
<evidence type="ECO:0000256" key="1">
    <source>
        <dbReference type="SAM" id="MobiDB-lite"/>
    </source>
</evidence>
<feature type="region of interest" description="Disordered" evidence="1">
    <location>
        <begin position="440"/>
        <end position="552"/>
    </location>
</feature>
<gene>
    <name evidence="2" type="ORF">BaRGS_00027698</name>
</gene>
<organism evidence="2 3">
    <name type="scientific">Batillaria attramentaria</name>
    <dbReference type="NCBI Taxonomy" id="370345"/>
    <lineage>
        <taxon>Eukaryota</taxon>
        <taxon>Metazoa</taxon>
        <taxon>Spiralia</taxon>
        <taxon>Lophotrochozoa</taxon>
        <taxon>Mollusca</taxon>
        <taxon>Gastropoda</taxon>
        <taxon>Caenogastropoda</taxon>
        <taxon>Sorbeoconcha</taxon>
        <taxon>Cerithioidea</taxon>
        <taxon>Batillariidae</taxon>
        <taxon>Batillaria</taxon>
    </lineage>
</organism>
<sequence>KPRVDEGHRGLVYGSDPIDNSPARGIRDPFGEKSTAELQKLHREQEEAREDIMKFKQEKMMQDFQRQEEKKKEDGNRRRKFLETDVSPRDIPAYTTEPQKPHRDHDLFINTLGGPAGTAVRGEHGYPALQSMPDPRIGTYRSPGPGGNSREQERKMDLANEEKRIADQEQKIRQLKKELEFLKSPRDQPARGPPFDPRDADRPSNGMMNDLDGPRRPPEQRSLDLENSRGGAGAPVRDDRGKPITRFPVTMERDDYGSSKIRENIPGKRYTLPDEENPIFDPWGRPGGGAPVKDRYGNVTTNTFGNFEKKTDSAEQRKKVRAKEVMLHDLRAGMEEQRRIKEAQIREQKAPQGELAELVRRGQVGKPRRDPITGTLTNQHLPNSDVSKIVSHFSFGTFDTLDYDSANKMNYQPKQESEKKMYHDELTRLAEDRKLNRQLEKMRDQQESNKHFESLDRAWGHSGGGAPKDPVIRKKVNLENALHHYDRPSRSEDLHRQKPQYGLRASPQPQAARGDEYLPDPRQQHRDYGLGAAPKAPRAGVPPYATQGSEAY</sequence>
<feature type="compositionally biased region" description="Basic and acidic residues" evidence="1">
    <location>
        <begin position="58"/>
        <end position="88"/>
    </location>
</feature>
<feature type="region of interest" description="Disordered" evidence="1">
    <location>
        <begin position="58"/>
        <end position="319"/>
    </location>
</feature>
<feature type="compositionally biased region" description="Basic and acidic residues" evidence="1">
    <location>
        <begin position="481"/>
        <end position="496"/>
    </location>
</feature>
<feature type="compositionally biased region" description="Basic and acidic residues" evidence="1">
    <location>
        <begin position="212"/>
        <end position="227"/>
    </location>
</feature>
<feature type="compositionally biased region" description="Basic and acidic residues" evidence="1">
    <location>
        <begin position="307"/>
        <end position="319"/>
    </location>
</feature>
<dbReference type="AlphaFoldDB" id="A0ABD0K1V0"/>
<feature type="compositionally biased region" description="Basic and acidic residues" evidence="1">
    <location>
        <begin position="251"/>
        <end position="266"/>
    </location>
</feature>
<protein>
    <recommendedName>
        <fullName evidence="4">Centrosome and spindle pole associated protein 1</fullName>
    </recommendedName>
</protein>
<evidence type="ECO:0000313" key="3">
    <source>
        <dbReference type="Proteomes" id="UP001519460"/>
    </source>
</evidence>
<feature type="non-terminal residue" evidence="2">
    <location>
        <position position="1"/>
    </location>
</feature>
<evidence type="ECO:0000313" key="2">
    <source>
        <dbReference type="EMBL" id="KAK7481062.1"/>
    </source>
</evidence>
<feature type="region of interest" description="Disordered" evidence="1">
    <location>
        <begin position="1"/>
        <end position="33"/>
    </location>
</feature>
<keyword evidence="3" id="KW-1185">Reference proteome</keyword>
<feature type="compositionally biased region" description="Basic and acidic residues" evidence="1">
    <location>
        <begin position="150"/>
        <end position="189"/>
    </location>
</feature>
<evidence type="ECO:0008006" key="4">
    <source>
        <dbReference type="Google" id="ProtNLM"/>
    </source>
</evidence>
<dbReference type="Proteomes" id="UP001519460">
    <property type="component" value="Unassembled WGS sequence"/>
</dbReference>
<comment type="caution">
    <text evidence="2">The sequence shown here is derived from an EMBL/GenBank/DDBJ whole genome shotgun (WGS) entry which is preliminary data.</text>
</comment>
<reference evidence="2 3" key="1">
    <citation type="journal article" date="2023" name="Sci. Data">
        <title>Genome assembly of the Korean intertidal mud-creeper Batillaria attramentaria.</title>
        <authorList>
            <person name="Patra A.K."/>
            <person name="Ho P.T."/>
            <person name="Jun S."/>
            <person name="Lee S.J."/>
            <person name="Kim Y."/>
            <person name="Won Y.J."/>
        </authorList>
    </citation>
    <scope>NUCLEOTIDE SEQUENCE [LARGE SCALE GENOMIC DNA]</scope>
    <source>
        <strain evidence="2">Wonlab-2016</strain>
    </source>
</reference>
<proteinExistence type="predicted"/>